<evidence type="ECO:0008006" key="5">
    <source>
        <dbReference type="Google" id="ProtNLM"/>
    </source>
</evidence>
<proteinExistence type="predicted"/>
<evidence type="ECO:0000256" key="2">
    <source>
        <dbReference type="SAM" id="Phobius"/>
    </source>
</evidence>
<accession>A0ABY7QHD1</accession>
<keyword evidence="3" id="KW-0614">Plasmid</keyword>
<dbReference type="EMBL" id="CP115453">
    <property type="protein sequence ID" value="WBP92198.1"/>
    <property type="molecule type" value="Genomic_DNA"/>
</dbReference>
<gene>
    <name evidence="3" type="ORF">O1G21_41050</name>
</gene>
<keyword evidence="4" id="KW-1185">Reference proteome</keyword>
<evidence type="ECO:0000313" key="4">
    <source>
        <dbReference type="Proteomes" id="UP001212821"/>
    </source>
</evidence>
<dbReference type="Proteomes" id="UP001212821">
    <property type="component" value="Plasmid punmamed4"/>
</dbReference>
<organism evidence="3 4">
    <name type="scientific">Kitasatospora cathayae</name>
    <dbReference type="NCBI Taxonomy" id="3004092"/>
    <lineage>
        <taxon>Bacteria</taxon>
        <taxon>Bacillati</taxon>
        <taxon>Actinomycetota</taxon>
        <taxon>Actinomycetes</taxon>
        <taxon>Kitasatosporales</taxon>
        <taxon>Streptomycetaceae</taxon>
        <taxon>Kitasatospora</taxon>
    </lineage>
</organism>
<feature type="transmembrane region" description="Helical" evidence="2">
    <location>
        <begin position="55"/>
        <end position="72"/>
    </location>
</feature>
<name>A0ABY7QHD1_9ACTN</name>
<geneLocation type="plasmid" evidence="3 4">
    <name>punmamed4</name>
</geneLocation>
<keyword evidence="2" id="KW-0812">Transmembrane</keyword>
<keyword evidence="2" id="KW-1133">Transmembrane helix</keyword>
<evidence type="ECO:0000313" key="3">
    <source>
        <dbReference type="EMBL" id="WBP92198.1"/>
    </source>
</evidence>
<sequence length="232" mass="24632">MTKHSTRAYRARAAAAFLLDSLADGVYVAAVLAAGALGVAHVVPIGGHAVADLTFPALMVLVTAFVGCGHILRHALGTLADLVDPVTENIYELPTAAFTTHEHDSADPGVYETEHDGTWPEAIDWAAEAAVAVGQLRVDFSQPDADLDDLLISLQASRLVRELHDLLVRAAEQYGARGERGDQEEAAALREAAVYADMAAMTLGDKPERTVRPRVAPPAYHGAGAEDDELTF</sequence>
<reference evidence="3 4" key="1">
    <citation type="submission" date="2022-12" db="EMBL/GenBank/DDBJ databases">
        <title>HUAS 3-15.</title>
        <authorList>
            <person name="Mo P."/>
        </authorList>
    </citation>
    <scope>NUCLEOTIDE SEQUENCE [LARGE SCALE GENOMIC DNA]</scope>
    <source>
        <strain evidence="3 4">HUAS 3-15</strain>
        <plasmid evidence="3 4">punmamed4</plasmid>
    </source>
</reference>
<protein>
    <recommendedName>
        <fullName evidence="5">Integral membrane protein</fullName>
    </recommendedName>
</protein>
<evidence type="ECO:0000256" key="1">
    <source>
        <dbReference type="SAM" id="MobiDB-lite"/>
    </source>
</evidence>
<feature type="region of interest" description="Disordered" evidence="1">
    <location>
        <begin position="209"/>
        <end position="232"/>
    </location>
</feature>
<feature type="transmembrane region" description="Helical" evidence="2">
    <location>
        <begin position="21"/>
        <end position="43"/>
    </location>
</feature>
<dbReference type="RefSeq" id="WP_270151945.1">
    <property type="nucleotide sequence ID" value="NZ_CP115453.1"/>
</dbReference>
<keyword evidence="2" id="KW-0472">Membrane</keyword>